<reference evidence="4" key="1">
    <citation type="submission" date="2018-10" db="EMBL/GenBank/DDBJ databases">
        <title>Iterative Subtractive Binning of Freshwater Chronoseries Metagenomes Recovers Nearly Complete Genomes from over Four Hundred Novel Species.</title>
        <authorList>
            <person name="Rodriguez-R L.M."/>
            <person name="Tsementzi D."/>
            <person name="Luo C."/>
            <person name="Konstantinidis K.T."/>
        </authorList>
    </citation>
    <scope>NUCLEOTIDE SEQUENCE</scope>
    <source>
        <strain evidence="4">WB7_6_001</strain>
    </source>
</reference>
<evidence type="ECO:0000313" key="5">
    <source>
        <dbReference type="Proteomes" id="UP000713222"/>
    </source>
</evidence>
<evidence type="ECO:0000259" key="3">
    <source>
        <dbReference type="Pfam" id="PF19295"/>
    </source>
</evidence>
<dbReference type="Proteomes" id="UP000713222">
    <property type="component" value="Unassembled WGS sequence"/>
</dbReference>
<protein>
    <recommendedName>
        <fullName evidence="6">Fe-S cluster assembly protein SufD</fullName>
    </recommendedName>
</protein>
<dbReference type="InterPro" id="IPR045595">
    <property type="entry name" value="SufBD_N"/>
</dbReference>
<feature type="domain" description="SUF system FeS cluster assembly SufBD core" evidence="2">
    <location>
        <begin position="153"/>
        <end position="379"/>
    </location>
</feature>
<dbReference type="InterPro" id="IPR000825">
    <property type="entry name" value="SUF_FeS_clus_asmbl_SufBD_core"/>
</dbReference>
<dbReference type="AlphaFoldDB" id="A0A964XRU4"/>
<feature type="domain" description="SUF system FeS cluster assembly SufBD N-terminal" evidence="3">
    <location>
        <begin position="8"/>
        <end position="138"/>
    </location>
</feature>
<sequence length="405" mass="47167">MNTITDIKEVNELRTLSLNLFNKHGYPTKKDEDWKQSSLNNFLQNNKQLEIYKTSNETINEKVFENFKHNKIIIVNGLVQKTDFIEKDKLIITSIDDYYKNNNKHLSKLFSNKKNPLVAANNALANTGFYLEIKENLDLPIIIYHQYNSKIDQKQLHQKNYILINKNSKVSIFEKFLNENNNTFISINTNIDVEPNSHIKNYILNSNNTENCIYRFKKVNIAKSANYESFIFSNIIKTIRDEVEINLNESLSECYLYYTQFLKNNEDHEIKVKINHLAENTQSYQFSKSIIDGTAKGVYQGKIFVDQIAQKTNGYQLIKSVLLSDQCTFHSKPELEIYADDVKCSHGSSSTSLNKDELFYLMARGIPEVQAKRLIVQGFLSEVIEKISDENFKNYFLKKTEEMLS</sequence>
<dbReference type="PANTHER" id="PTHR43575:SF1">
    <property type="entry name" value="PROTEIN ABCI7, CHLOROPLASTIC"/>
    <property type="match status" value="1"/>
</dbReference>
<dbReference type="EMBL" id="RGET01000120">
    <property type="protein sequence ID" value="NBN88425.1"/>
    <property type="molecule type" value="Genomic_DNA"/>
</dbReference>
<dbReference type="InterPro" id="IPR037284">
    <property type="entry name" value="SUF_FeS_clus_asmbl_SufBD_sf"/>
</dbReference>
<evidence type="ECO:0000259" key="2">
    <source>
        <dbReference type="Pfam" id="PF01458"/>
    </source>
</evidence>
<name>A0A964XRU4_9PROT</name>
<dbReference type="PANTHER" id="PTHR43575">
    <property type="entry name" value="PROTEIN ABCI7, CHLOROPLASTIC"/>
    <property type="match status" value="1"/>
</dbReference>
<accession>A0A964XRU4</accession>
<dbReference type="Pfam" id="PF01458">
    <property type="entry name" value="SUFBD_core"/>
    <property type="match status" value="1"/>
</dbReference>
<proteinExistence type="inferred from homology"/>
<evidence type="ECO:0000256" key="1">
    <source>
        <dbReference type="ARBA" id="ARBA00043967"/>
    </source>
</evidence>
<evidence type="ECO:0000313" key="4">
    <source>
        <dbReference type="EMBL" id="NBN88425.1"/>
    </source>
</evidence>
<organism evidence="4 5">
    <name type="scientific">Candidatus Fonsibacter lacus</name>
    <dbReference type="NCBI Taxonomy" id="2576439"/>
    <lineage>
        <taxon>Bacteria</taxon>
        <taxon>Pseudomonadati</taxon>
        <taxon>Pseudomonadota</taxon>
        <taxon>Alphaproteobacteria</taxon>
        <taxon>Candidatus Pelagibacterales</taxon>
        <taxon>Candidatus Pelagibacterales incertae sedis</taxon>
        <taxon>Candidatus Fonsibacter</taxon>
    </lineage>
</organism>
<dbReference type="Pfam" id="PF19295">
    <property type="entry name" value="SufBD_N"/>
    <property type="match status" value="1"/>
</dbReference>
<dbReference type="SUPFAM" id="SSF101960">
    <property type="entry name" value="Stabilizer of iron transporter SufD"/>
    <property type="match status" value="1"/>
</dbReference>
<comment type="similarity">
    <text evidence="1">Belongs to the iron-sulfur cluster assembly SufBD family.</text>
</comment>
<dbReference type="InterPro" id="IPR055346">
    <property type="entry name" value="Fe-S_cluster_assembly_SufBD"/>
</dbReference>
<gene>
    <name evidence="4" type="ORF">EBV32_05000</name>
</gene>
<dbReference type="GO" id="GO:0016226">
    <property type="term" value="P:iron-sulfur cluster assembly"/>
    <property type="evidence" value="ECO:0007669"/>
    <property type="project" value="InterPro"/>
</dbReference>
<comment type="caution">
    <text evidence="4">The sequence shown here is derived from an EMBL/GenBank/DDBJ whole genome shotgun (WGS) entry which is preliminary data.</text>
</comment>
<evidence type="ECO:0008006" key="6">
    <source>
        <dbReference type="Google" id="ProtNLM"/>
    </source>
</evidence>